<gene>
    <name evidence="2" type="ORF">ORD21_17075</name>
</gene>
<sequence length="98" mass="10533">MKLSRSPILGLALLGSFPLPLAGSALSAKRAAMPTADQKMELMAPLLKAAGDDDLEQLQSLLKVDASPVPLPETLRKLNGQGACWRVYFTWRCKIPGS</sequence>
<evidence type="ECO:0000313" key="2">
    <source>
        <dbReference type="EMBL" id="MDV6376310.1"/>
    </source>
</evidence>
<evidence type="ECO:0000256" key="1">
    <source>
        <dbReference type="SAM" id="SignalP"/>
    </source>
</evidence>
<name>A0ABU4DWQ2_9DEIO</name>
<proteinExistence type="predicted"/>
<dbReference type="EMBL" id="JAPMIV010000056">
    <property type="protein sequence ID" value="MDV6376310.1"/>
    <property type="molecule type" value="Genomic_DNA"/>
</dbReference>
<evidence type="ECO:0000313" key="3">
    <source>
        <dbReference type="Proteomes" id="UP001276150"/>
    </source>
</evidence>
<comment type="caution">
    <text evidence="2">The sequence shown here is derived from an EMBL/GenBank/DDBJ whole genome shotgun (WGS) entry which is preliminary data.</text>
</comment>
<dbReference type="RefSeq" id="WP_317641665.1">
    <property type="nucleotide sequence ID" value="NZ_JAPMIV010000056.1"/>
</dbReference>
<feature type="signal peptide" evidence="1">
    <location>
        <begin position="1"/>
        <end position="22"/>
    </location>
</feature>
<accession>A0ABU4DWQ2</accession>
<keyword evidence="3" id="KW-1185">Reference proteome</keyword>
<dbReference type="Proteomes" id="UP001276150">
    <property type="component" value="Unassembled WGS sequence"/>
</dbReference>
<feature type="chain" id="PRO_5047455305" evidence="1">
    <location>
        <begin position="23"/>
        <end position="98"/>
    </location>
</feature>
<organism evidence="2 3">
    <name type="scientific">Deinococcus arenicola</name>
    <dbReference type="NCBI Taxonomy" id="2994950"/>
    <lineage>
        <taxon>Bacteria</taxon>
        <taxon>Thermotogati</taxon>
        <taxon>Deinococcota</taxon>
        <taxon>Deinococci</taxon>
        <taxon>Deinococcales</taxon>
        <taxon>Deinococcaceae</taxon>
        <taxon>Deinococcus</taxon>
    </lineage>
</organism>
<protein>
    <submittedName>
        <fullName evidence="2">Uncharacterized protein</fullName>
    </submittedName>
</protein>
<keyword evidence="1" id="KW-0732">Signal</keyword>
<reference evidence="2 3" key="1">
    <citation type="submission" date="2022-11" db="EMBL/GenBank/DDBJ databases">
        <title>Deinococcus ZS9-10, Low Temperature and Draught-tolerating, UV-resistant Bacteria from Continental Antarctica.</title>
        <authorList>
            <person name="Cheng L."/>
        </authorList>
    </citation>
    <scope>NUCLEOTIDE SEQUENCE [LARGE SCALE GENOMIC DNA]</scope>
    <source>
        <strain evidence="2 3">ZS9-10</strain>
    </source>
</reference>